<proteinExistence type="predicted"/>
<accession>A0ABS6WKP8</accession>
<dbReference type="EMBL" id="JAHWQX010000001">
    <property type="protein sequence ID" value="MBW3095715.1"/>
    <property type="molecule type" value="Genomic_DNA"/>
</dbReference>
<evidence type="ECO:0000313" key="3">
    <source>
        <dbReference type="Proteomes" id="UP001430804"/>
    </source>
</evidence>
<protein>
    <submittedName>
        <fullName evidence="2">Uncharacterized protein</fullName>
    </submittedName>
</protein>
<dbReference type="RefSeq" id="WP_219157163.1">
    <property type="nucleotide sequence ID" value="NZ_JAHWQX010000001.1"/>
</dbReference>
<dbReference type="Proteomes" id="UP001430804">
    <property type="component" value="Unassembled WGS sequence"/>
</dbReference>
<reference evidence="2" key="1">
    <citation type="submission" date="2021-07" db="EMBL/GenBank/DDBJ databases">
        <title>Pseudohoeflea marina sp. nov. a polyhydroxyalcanoate-producing bacterium.</title>
        <authorList>
            <person name="Zheng W."/>
            <person name="Yu S."/>
            <person name="Huang Y."/>
        </authorList>
    </citation>
    <scope>NUCLEOTIDE SEQUENCE</scope>
    <source>
        <strain evidence="2">DP4N28-3</strain>
    </source>
</reference>
<comment type="caution">
    <text evidence="2">The sequence shown here is derived from an EMBL/GenBank/DDBJ whole genome shotgun (WGS) entry which is preliminary data.</text>
</comment>
<keyword evidence="1" id="KW-0732">Signal</keyword>
<feature type="signal peptide" evidence="1">
    <location>
        <begin position="1"/>
        <end position="33"/>
    </location>
</feature>
<evidence type="ECO:0000256" key="1">
    <source>
        <dbReference type="SAM" id="SignalP"/>
    </source>
</evidence>
<organism evidence="2 3">
    <name type="scientific">Pseudohoeflea coraliihabitans</name>
    <dbReference type="NCBI Taxonomy" id="2860393"/>
    <lineage>
        <taxon>Bacteria</taxon>
        <taxon>Pseudomonadati</taxon>
        <taxon>Pseudomonadota</taxon>
        <taxon>Alphaproteobacteria</taxon>
        <taxon>Hyphomicrobiales</taxon>
        <taxon>Rhizobiaceae</taxon>
        <taxon>Pseudohoeflea</taxon>
    </lineage>
</organism>
<feature type="chain" id="PRO_5046504290" evidence="1">
    <location>
        <begin position="34"/>
        <end position="351"/>
    </location>
</feature>
<sequence>MPCHTIHRLRHRAPPPSRLFALALALLIVTASAAASRAQPATSDAAPTSADETDNPSAPISIGLVDLDSLPGLRAYLRKTGYLAPDSVVRLFRTGPVSKPAATGLAPRAIYALQFEDLANCGSLGCTQLIIRQEHDGAFTLYDERAGGDLQLLGETTRGMHDLTSRTNNGLMIGRYNGTKYLWSRLASDEKKAADPTEPAALPAEIAGPCIDDRAWHGYAAAADGGAAGYGLCRTNRSGNFLLFECTTSAPDIAVTANVTTGSLQDSAPVTMQLTIDGSTFTLSGTGYYDVMTGVVLPRIDPLPIDTPLLEALATGRQASYALAGRRKTLHLDGAPEAIALMRAACTPPRG</sequence>
<gene>
    <name evidence="2" type="ORF">KY465_00320</name>
</gene>
<keyword evidence="3" id="KW-1185">Reference proteome</keyword>
<evidence type="ECO:0000313" key="2">
    <source>
        <dbReference type="EMBL" id="MBW3095715.1"/>
    </source>
</evidence>
<name>A0ABS6WKP8_9HYPH</name>